<dbReference type="AlphaFoldDB" id="A0A402A0S7"/>
<keyword evidence="3" id="KW-1185">Reference proteome</keyword>
<feature type="transmembrane region" description="Helical" evidence="1">
    <location>
        <begin position="33"/>
        <end position="53"/>
    </location>
</feature>
<dbReference type="OrthoDB" id="164095at2"/>
<feature type="transmembrane region" description="Helical" evidence="1">
    <location>
        <begin position="60"/>
        <end position="81"/>
    </location>
</feature>
<name>A0A402A0S7_9CHLR</name>
<evidence type="ECO:0000313" key="2">
    <source>
        <dbReference type="EMBL" id="GCE12662.1"/>
    </source>
</evidence>
<proteinExistence type="predicted"/>
<keyword evidence="1" id="KW-0812">Transmembrane</keyword>
<comment type="caution">
    <text evidence="2">The sequence shown here is derived from an EMBL/GenBank/DDBJ whole genome shotgun (WGS) entry which is preliminary data.</text>
</comment>
<evidence type="ECO:0000256" key="1">
    <source>
        <dbReference type="SAM" id="Phobius"/>
    </source>
</evidence>
<sequence>MRSILLWPLVIIASTIAVGLVTFVQPDLAIRPFVVMWFLFICPGMAVVRLLYLQDKVAEWSLGIALSLSLDAIITSLFMYSGHWSSYGTLAILMWVSFCCSLVQIIAFFMRRPVRLSV</sequence>
<feature type="transmembrane region" description="Helical" evidence="1">
    <location>
        <begin position="87"/>
        <end position="110"/>
    </location>
</feature>
<dbReference type="EMBL" id="BIFR01000001">
    <property type="protein sequence ID" value="GCE12662.1"/>
    <property type="molecule type" value="Genomic_DNA"/>
</dbReference>
<gene>
    <name evidence="2" type="ORF">KTT_25210</name>
</gene>
<dbReference type="RefSeq" id="WP_126580260.1">
    <property type="nucleotide sequence ID" value="NZ_BIFR01000001.1"/>
</dbReference>
<protein>
    <submittedName>
        <fullName evidence="2">Uncharacterized protein</fullName>
    </submittedName>
</protein>
<organism evidence="2 3">
    <name type="scientific">Tengunoibacter tsumagoiensis</name>
    <dbReference type="NCBI Taxonomy" id="2014871"/>
    <lineage>
        <taxon>Bacteria</taxon>
        <taxon>Bacillati</taxon>
        <taxon>Chloroflexota</taxon>
        <taxon>Ktedonobacteria</taxon>
        <taxon>Ktedonobacterales</taxon>
        <taxon>Dictyobacteraceae</taxon>
        <taxon>Tengunoibacter</taxon>
    </lineage>
</organism>
<keyword evidence="1" id="KW-0472">Membrane</keyword>
<dbReference type="Proteomes" id="UP000287352">
    <property type="component" value="Unassembled WGS sequence"/>
</dbReference>
<evidence type="ECO:0000313" key="3">
    <source>
        <dbReference type="Proteomes" id="UP000287352"/>
    </source>
</evidence>
<reference evidence="3" key="1">
    <citation type="submission" date="2018-12" db="EMBL/GenBank/DDBJ databases">
        <title>Tengunoibacter tsumagoiensis gen. nov., sp. nov., Dictyobacter kobayashii sp. nov., D. alpinus sp. nov., and D. joshuensis sp. nov. and description of Dictyobacteraceae fam. nov. within the order Ktedonobacterales isolated from Tengu-no-mugimeshi.</title>
        <authorList>
            <person name="Wang C.M."/>
            <person name="Zheng Y."/>
            <person name="Sakai Y."/>
            <person name="Toyoda A."/>
            <person name="Minakuchi Y."/>
            <person name="Abe K."/>
            <person name="Yokota A."/>
            <person name="Yabe S."/>
        </authorList>
    </citation>
    <scope>NUCLEOTIDE SEQUENCE [LARGE SCALE GENOMIC DNA]</scope>
    <source>
        <strain evidence="3">Uno3</strain>
    </source>
</reference>
<accession>A0A402A0S7</accession>
<keyword evidence="1" id="KW-1133">Transmembrane helix</keyword>